<reference evidence="2" key="1">
    <citation type="journal article" date="2020" name="Stud. Mycol.">
        <title>101 Dothideomycetes genomes: a test case for predicting lifestyles and emergence of pathogens.</title>
        <authorList>
            <person name="Haridas S."/>
            <person name="Albert R."/>
            <person name="Binder M."/>
            <person name="Bloem J."/>
            <person name="Labutti K."/>
            <person name="Salamov A."/>
            <person name="Andreopoulos B."/>
            <person name="Baker S."/>
            <person name="Barry K."/>
            <person name="Bills G."/>
            <person name="Bluhm B."/>
            <person name="Cannon C."/>
            <person name="Castanera R."/>
            <person name="Culley D."/>
            <person name="Daum C."/>
            <person name="Ezra D."/>
            <person name="Gonzalez J."/>
            <person name="Henrissat B."/>
            <person name="Kuo A."/>
            <person name="Liang C."/>
            <person name="Lipzen A."/>
            <person name="Lutzoni F."/>
            <person name="Magnuson J."/>
            <person name="Mondo S."/>
            <person name="Nolan M."/>
            <person name="Ohm R."/>
            <person name="Pangilinan J."/>
            <person name="Park H.-J."/>
            <person name="Ramirez L."/>
            <person name="Alfaro M."/>
            <person name="Sun H."/>
            <person name="Tritt A."/>
            <person name="Yoshinaga Y."/>
            <person name="Zwiers L.-H."/>
            <person name="Turgeon B."/>
            <person name="Goodwin S."/>
            <person name="Spatafora J."/>
            <person name="Crous P."/>
            <person name="Grigoriev I."/>
        </authorList>
    </citation>
    <scope>NUCLEOTIDE SEQUENCE</scope>
    <source>
        <strain evidence="2">CBS 115976</strain>
    </source>
</reference>
<dbReference type="EMBL" id="MU004234">
    <property type="protein sequence ID" value="KAF2670376.1"/>
    <property type="molecule type" value="Genomic_DNA"/>
</dbReference>
<evidence type="ECO:0000313" key="3">
    <source>
        <dbReference type="Proteomes" id="UP000799302"/>
    </source>
</evidence>
<evidence type="ECO:0000259" key="1">
    <source>
        <dbReference type="Pfam" id="PF06985"/>
    </source>
</evidence>
<dbReference type="InterPro" id="IPR010730">
    <property type="entry name" value="HET"/>
</dbReference>
<proteinExistence type="predicted"/>
<feature type="non-terminal residue" evidence="2">
    <location>
        <position position="295"/>
    </location>
</feature>
<name>A0A6A6UFG5_9PEZI</name>
<feature type="domain" description="Heterokaryon incompatibility" evidence="1">
    <location>
        <begin position="123"/>
        <end position="276"/>
    </location>
</feature>
<dbReference type="AlphaFoldDB" id="A0A6A6UFG5"/>
<keyword evidence="3" id="KW-1185">Reference proteome</keyword>
<organism evidence="2 3">
    <name type="scientific">Microthyrium microscopicum</name>
    <dbReference type="NCBI Taxonomy" id="703497"/>
    <lineage>
        <taxon>Eukaryota</taxon>
        <taxon>Fungi</taxon>
        <taxon>Dikarya</taxon>
        <taxon>Ascomycota</taxon>
        <taxon>Pezizomycotina</taxon>
        <taxon>Dothideomycetes</taxon>
        <taxon>Dothideomycetes incertae sedis</taxon>
        <taxon>Microthyriales</taxon>
        <taxon>Microthyriaceae</taxon>
        <taxon>Microthyrium</taxon>
    </lineage>
</organism>
<protein>
    <submittedName>
        <fullName evidence="2">HET-domain-containing protein</fullName>
    </submittedName>
</protein>
<dbReference type="Proteomes" id="UP000799302">
    <property type="component" value="Unassembled WGS sequence"/>
</dbReference>
<evidence type="ECO:0000313" key="2">
    <source>
        <dbReference type="EMBL" id="KAF2670376.1"/>
    </source>
</evidence>
<dbReference type="OrthoDB" id="2958217at2759"/>
<gene>
    <name evidence="2" type="ORF">BT63DRAFT_371548</name>
</gene>
<dbReference type="PANTHER" id="PTHR33112:SF16">
    <property type="entry name" value="HETEROKARYON INCOMPATIBILITY DOMAIN-CONTAINING PROTEIN"/>
    <property type="match status" value="1"/>
</dbReference>
<sequence>MTLFYDGQRSEDYSNRFDLKDKAADISGRPAQSLVVSRGRQRLVELHYVASHESGDRKLFFGRRVDQKQVNWPLLKSWLPECERFHNGLCDRRGKAAQDLPKNLRVIDIVEGKIVTAPPRCQYCAMTYVWGPIRREGTLLKQSWLKRDHKGREYADLPSVLPRTIADSMIVAGALGFRYLWNDSLCIVQGPEDAPQHKNSQIWRMDAIYSSAALTIAAATGSNADSGLPGVSLPRRIKQISEVVDGIRFAVPFPNYDIIHDDRSLIWNTRGWTMQEKLLSKRLLLFTDEQVYFKC</sequence>
<accession>A0A6A6UFG5</accession>
<dbReference type="Pfam" id="PF06985">
    <property type="entry name" value="HET"/>
    <property type="match status" value="1"/>
</dbReference>
<dbReference type="PANTHER" id="PTHR33112">
    <property type="entry name" value="DOMAIN PROTEIN, PUTATIVE-RELATED"/>
    <property type="match status" value="1"/>
</dbReference>